<gene>
    <name evidence="3" type="ORF">RUA8715_01834</name>
</gene>
<proteinExistence type="predicted"/>
<reference evidence="4" key="1">
    <citation type="submission" date="2017-05" db="EMBL/GenBank/DDBJ databases">
        <authorList>
            <person name="Rodrigo-Torres L."/>
            <person name="Arahal R. D."/>
            <person name="Lucena T."/>
        </authorList>
    </citation>
    <scope>NUCLEOTIDE SEQUENCE [LARGE SCALE GENOMIC DNA]</scope>
    <source>
        <strain evidence="4">CECT 8715</strain>
    </source>
</reference>
<dbReference type="Pfam" id="PF02563">
    <property type="entry name" value="Poly_export"/>
    <property type="match status" value="1"/>
</dbReference>
<dbReference type="InterPro" id="IPR003715">
    <property type="entry name" value="Poly_export_N"/>
</dbReference>
<dbReference type="EMBL" id="FXYG01000002">
    <property type="protein sequence ID" value="SMX40929.1"/>
    <property type="molecule type" value="Genomic_DNA"/>
</dbReference>
<name>A0A238KDR0_9RHOB</name>
<dbReference type="AlphaFoldDB" id="A0A238KDR0"/>
<evidence type="ECO:0000313" key="3">
    <source>
        <dbReference type="EMBL" id="SMX40929.1"/>
    </source>
</evidence>
<dbReference type="Gene3D" id="3.10.560.10">
    <property type="entry name" value="Outer membrane lipoprotein wza domain like"/>
    <property type="match status" value="1"/>
</dbReference>
<dbReference type="GO" id="GO:0046930">
    <property type="term" value="C:pore complex"/>
    <property type="evidence" value="ECO:0007669"/>
    <property type="project" value="UniProtKB-KW"/>
</dbReference>
<evidence type="ECO:0000259" key="2">
    <source>
        <dbReference type="Pfam" id="PF02563"/>
    </source>
</evidence>
<keyword evidence="1" id="KW-0732">Signal</keyword>
<dbReference type="OrthoDB" id="9808421at2"/>
<dbReference type="Proteomes" id="UP000202485">
    <property type="component" value="Unassembled WGS sequence"/>
</dbReference>
<dbReference type="GO" id="GO:0015288">
    <property type="term" value="F:porin activity"/>
    <property type="evidence" value="ECO:0007669"/>
    <property type="project" value="UniProtKB-KW"/>
</dbReference>
<accession>A0A238KDR0</accession>
<dbReference type="PANTHER" id="PTHR33619:SF3">
    <property type="entry name" value="POLYSACCHARIDE EXPORT PROTEIN GFCE-RELATED"/>
    <property type="match status" value="1"/>
</dbReference>
<dbReference type="GO" id="GO:0006811">
    <property type="term" value="P:monoatomic ion transport"/>
    <property type="evidence" value="ECO:0007669"/>
    <property type="project" value="UniProtKB-KW"/>
</dbReference>
<dbReference type="GO" id="GO:0009279">
    <property type="term" value="C:cell outer membrane"/>
    <property type="evidence" value="ECO:0007669"/>
    <property type="project" value="UniProtKB-SubCell"/>
</dbReference>
<sequence>MPSLNWKRLWVTRFNRGGLLRRRSEQASAYGWSVTMPYRPRSLPQSFYETASTGPAHSRLAALPDGPAVPDFTPEPLELRAPPRVKAPPYHLGPGDVVAIIHPARVAELAGAGAQRDTFTVRDDGTISIPDAGRVQVAGRTISEAETAVSLEVVAYNSKHVAVGGLVATPVVVPLTVTPLTLGQAIAAAGGLTTRDRELGTIRIYRSGDLYKIPLRNYLARPDFRQLVLLNGDAVFADTSYDLDRLSRFIAIRSTSSA</sequence>
<keyword evidence="4" id="KW-1185">Reference proteome</keyword>
<dbReference type="RefSeq" id="WP_093963362.1">
    <property type="nucleotide sequence ID" value="NZ_FXYG01000002.1"/>
</dbReference>
<dbReference type="PANTHER" id="PTHR33619">
    <property type="entry name" value="POLYSACCHARIDE EXPORT PROTEIN GFCE-RELATED"/>
    <property type="match status" value="1"/>
</dbReference>
<dbReference type="GO" id="GO:0015159">
    <property type="term" value="F:polysaccharide transmembrane transporter activity"/>
    <property type="evidence" value="ECO:0007669"/>
    <property type="project" value="InterPro"/>
</dbReference>
<feature type="domain" description="Polysaccharide export protein N-terminal" evidence="2">
    <location>
        <begin position="87"/>
        <end position="161"/>
    </location>
</feature>
<organism evidence="3 4">
    <name type="scientific">Ruegeria arenilitoris</name>
    <dbReference type="NCBI Taxonomy" id="1173585"/>
    <lineage>
        <taxon>Bacteria</taxon>
        <taxon>Pseudomonadati</taxon>
        <taxon>Pseudomonadota</taxon>
        <taxon>Alphaproteobacteria</taxon>
        <taxon>Rhodobacterales</taxon>
        <taxon>Roseobacteraceae</taxon>
        <taxon>Ruegeria</taxon>
    </lineage>
</organism>
<protein>
    <submittedName>
        <fullName evidence="3">Polysaccharide biosynthesis/export protein</fullName>
    </submittedName>
</protein>
<dbReference type="InterPro" id="IPR049712">
    <property type="entry name" value="Poly_export"/>
</dbReference>
<evidence type="ECO:0000256" key="1">
    <source>
        <dbReference type="ARBA" id="ARBA00022729"/>
    </source>
</evidence>
<evidence type="ECO:0000313" key="4">
    <source>
        <dbReference type="Proteomes" id="UP000202485"/>
    </source>
</evidence>